<comment type="caution">
    <text evidence="3">The sequence shown here is derived from an EMBL/GenBank/DDBJ whole genome shotgun (WGS) entry which is preliminary data.</text>
</comment>
<dbReference type="Proteomes" id="UP001339167">
    <property type="component" value="Unassembled WGS sequence"/>
</dbReference>
<evidence type="ECO:0000313" key="4">
    <source>
        <dbReference type="Proteomes" id="UP001339167"/>
    </source>
</evidence>
<proteinExistence type="predicted"/>
<name>A0ABU7JJS7_9GAMM</name>
<dbReference type="Gene3D" id="2.30.30.830">
    <property type="match status" value="1"/>
</dbReference>
<dbReference type="RefSeq" id="WP_330089236.1">
    <property type="nucleotide sequence ID" value="NZ_JAUGZK010000018.1"/>
</dbReference>
<accession>A0ABU7JJS7</accession>
<reference evidence="3 4" key="1">
    <citation type="submission" date="2023-06" db="EMBL/GenBank/DDBJ databases">
        <title>Alkalimonas sp., MEB004 an alkaliphilic bacterium isolated from Lonar Lake, India.</title>
        <authorList>
            <person name="Joshi A."/>
            <person name="Thite S."/>
        </authorList>
    </citation>
    <scope>NUCLEOTIDE SEQUENCE [LARGE SCALE GENOMIC DNA]</scope>
    <source>
        <strain evidence="3 4">MEB004</strain>
    </source>
</reference>
<keyword evidence="1" id="KW-0732">Signal</keyword>
<organism evidence="3 4">
    <name type="scientific">Alkalimonas mucilaginosa</name>
    <dbReference type="NCBI Taxonomy" id="3057676"/>
    <lineage>
        <taxon>Bacteria</taxon>
        <taxon>Pseudomonadati</taxon>
        <taxon>Pseudomonadota</taxon>
        <taxon>Gammaproteobacteria</taxon>
        <taxon>Alkalimonas</taxon>
    </lineage>
</organism>
<keyword evidence="4" id="KW-1185">Reference proteome</keyword>
<dbReference type="InterPro" id="IPR056283">
    <property type="entry name" value="CdsD_C"/>
</dbReference>
<evidence type="ECO:0000313" key="3">
    <source>
        <dbReference type="EMBL" id="MEE2025927.1"/>
    </source>
</evidence>
<evidence type="ECO:0000256" key="1">
    <source>
        <dbReference type="SAM" id="SignalP"/>
    </source>
</evidence>
<dbReference type="EMBL" id="JAUGZK010000018">
    <property type="protein sequence ID" value="MEE2025927.1"/>
    <property type="molecule type" value="Genomic_DNA"/>
</dbReference>
<dbReference type="Pfam" id="PF23862">
    <property type="entry name" value="CdsD_C"/>
    <property type="match status" value="1"/>
</dbReference>
<feature type="signal peptide" evidence="1">
    <location>
        <begin position="1"/>
        <end position="20"/>
    </location>
</feature>
<protein>
    <recommendedName>
        <fullName evidence="2">CdsD C-terminal domain-containing protein</fullName>
    </recommendedName>
</protein>
<feature type="domain" description="CdsD C-terminal" evidence="2">
    <location>
        <begin position="52"/>
        <end position="90"/>
    </location>
</feature>
<gene>
    <name evidence="3" type="ORF">QWF21_16930</name>
</gene>
<feature type="chain" id="PRO_5047063632" description="CdsD C-terminal domain-containing protein" evidence="1">
    <location>
        <begin position="21"/>
        <end position="104"/>
    </location>
</feature>
<sequence>MQILFSFSVLLLLISMAAMADPTRPARGASQLSQPGAADVIMQLHLIRWQEHNAHAVINGRVLQVGDEVNGYRLQAIHPDHVQLEQAGVQRQLFLFQKMTHNDE</sequence>
<evidence type="ECO:0000259" key="2">
    <source>
        <dbReference type="Pfam" id="PF23862"/>
    </source>
</evidence>